<dbReference type="OrthoDB" id="9772097at2"/>
<feature type="signal peptide" evidence="2">
    <location>
        <begin position="1"/>
        <end position="29"/>
    </location>
</feature>
<dbReference type="SUPFAM" id="SSF49503">
    <property type="entry name" value="Cupredoxins"/>
    <property type="match status" value="1"/>
</dbReference>
<feature type="chain" id="PRO_5020719125" evidence="2">
    <location>
        <begin position="30"/>
        <end position="223"/>
    </location>
</feature>
<dbReference type="RefSeq" id="WP_133329495.1">
    <property type="nucleotide sequence ID" value="NZ_SMYL01000007.1"/>
</dbReference>
<dbReference type="Gene3D" id="2.60.40.420">
    <property type="entry name" value="Cupredoxins - blue copper proteins"/>
    <property type="match status" value="1"/>
</dbReference>
<dbReference type="InterPro" id="IPR008972">
    <property type="entry name" value="Cupredoxin"/>
</dbReference>
<evidence type="ECO:0000313" key="4">
    <source>
        <dbReference type="Proteomes" id="UP000294829"/>
    </source>
</evidence>
<dbReference type="Proteomes" id="UP000294829">
    <property type="component" value="Unassembled WGS sequence"/>
</dbReference>
<sequence length="223" mass="24717">MPTLARFTSHTKFLLLSSLLFAFSIPTWAGGINAVAISKAGEAMPDVVFYATPIGTPAPPAGKIEPMIVAQDHMQFTPYVTIARVGTEIKFPNYDKVEHHVKSFSPAKEFEIKPYQKTTPAPILFDKPGIVVAYCLLHEWMRAYVVIVDTPYFAKSDEKGSAALENLPAGSYELHAWHPDMGYVKAPLTQLISVNAQGATPIKFTFDFVPKKRKIPKMDQVSF</sequence>
<gene>
    <name evidence="3" type="ORF">E2I14_13745</name>
</gene>
<evidence type="ECO:0000313" key="3">
    <source>
        <dbReference type="EMBL" id="TDK64504.1"/>
    </source>
</evidence>
<dbReference type="AlphaFoldDB" id="A0A4V3AUH4"/>
<dbReference type="SUPFAM" id="SSF49464">
    <property type="entry name" value="Carboxypeptidase regulatory domain-like"/>
    <property type="match status" value="1"/>
</dbReference>
<keyword evidence="2" id="KW-0732">Signal</keyword>
<proteinExistence type="predicted"/>
<keyword evidence="4" id="KW-1185">Reference proteome</keyword>
<reference evidence="3 4" key="1">
    <citation type="submission" date="2019-03" db="EMBL/GenBank/DDBJ databases">
        <title>Sapientia aquatica gen. nov., sp. nov., isolated from a crater lake.</title>
        <authorList>
            <person name="Felfoldi T."/>
            <person name="Szabo A."/>
            <person name="Toth E."/>
            <person name="Schumann P."/>
            <person name="Keki Z."/>
            <person name="Marialigeti K."/>
            <person name="Mathe I."/>
        </authorList>
    </citation>
    <scope>NUCLEOTIDE SEQUENCE [LARGE SCALE GENOMIC DNA]</scope>
    <source>
        <strain evidence="3 4">SA-152</strain>
    </source>
</reference>
<organism evidence="3 4">
    <name type="scientific">Sapientia aquatica</name>
    <dbReference type="NCBI Taxonomy" id="1549640"/>
    <lineage>
        <taxon>Bacteria</taxon>
        <taxon>Pseudomonadati</taxon>
        <taxon>Pseudomonadota</taxon>
        <taxon>Betaproteobacteria</taxon>
        <taxon>Burkholderiales</taxon>
        <taxon>Oxalobacteraceae</taxon>
        <taxon>Sapientia</taxon>
    </lineage>
</organism>
<comment type="caution">
    <text evidence="3">The sequence shown here is derived from an EMBL/GenBank/DDBJ whole genome shotgun (WGS) entry which is preliminary data.</text>
</comment>
<accession>A0A4V3AUH4</accession>
<dbReference type="InterPro" id="IPR008969">
    <property type="entry name" value="CarboxyPept-like_regulatory"/>
</dbReference>
<protein>
    <submittedName>
        <fullName evidence="3">Methylamine utilization protein</fullName>
    </submittedName>
</protein>
<comment type="subcellular location">
    <subcellularLocation>
        <location evidence="1">Periplasm</location>
    </subcellularLocation>
</comment>
<name>A0A4V3AUH4_9BURK</name>
<evidence type="ECO:0000256" key="2">
    <source>
        <dbReference type="SAM" id="SignalP"/>
    </source>
</evidence>
<evidence type="ECO:0000256" key="1">
    <source>
        <dbReference type="ARBA" id="ARBA00004418"/>
    </source>
</evidence>
<dbReference type="GO" id="GO:0042597">
    <property type="term" value="C:periplasmic space"/>
    <property type="evidence" value="ECO:0007669"/>
    <property type="project" value="UniProtKB-SubCell"/>
</dbReference>
<dbReference type="EMBL" id="SMYL01000007">
    <property type="protein sequence ID" value="TDK64504.1"/>
    <property type="molecule type" value="Genomic_DNA"/>
</dbReference>